<feature type="transmembrane region" description="Helical" evidence="1">
    <location>
        <begin position="41"/>
        <end position="66"/>
    </location>
</feature>
<dbReference type="Proteomes" id="UP000180215">
    <property type="component" value="Unassembled WGS sequence"/>
</dbReference>
<protein>
    <submittedName>
        <fullName evidence="2">Uncharacterized protein</fullName>
    </submittedName>
</protein>
<keyword evidence="1" id="KW-0472">Membrane</keyword>
<gene>
    <name evidence="2" type="ORF">BK022_02810</name>
</gene>
<comment type="caution">
    <text evidence="2">The sequence shown here is derived from an EMBL/GenBank/DDBJ whole genome shotgun (WGS) entry which is preliminary data.</text>
</comment>
<dbReference type="AlphaFoldDB" id="A0A1S1PA61"/>
<dbReference type="EMBL" id="MNAO01000016">
    <property type="protein sequence ID" value="OHV17885.1"/>
    <property type="molecule type" value="Genomic_DNA"/>
</dbReference>
<organism evidence="2 3">
    <name type="scientific">Methylorubrum extorquens</name>
    <name type="common">Methylobacterium dichloromethanicum</name>
    <name type="synonym">Methylobacterium extorquens</name>
    <dbReference type="NCBI Taxonomy" id="408"/>
    <lineage>
        <taxon>Bacteria</taxon>
        <taxon>Pseudomonadati</taxon>
        <taxon>Pseudomonadota</taxon>
        <taxon>Alphaproteobacteria</taxon>
        <taxon>Hyphomicrobiales</taxon>
        <taxon>Methylobacteriaceae</taxon>
        <taxon>Methylorubrum</taxon>
    </lineage>
</organism>
<accession>A0A1S1PA61</accession>
<keyword evidence="1" id="KW-1133">Transmembrane helix</keyword>
<evidence type="ECO:0000256" key="1">
    <source>
        <dbReference type="SAM" id="Phobius"/>
    </source>
</evidence>
<proteinExistence type="predicted"/>
<keyword evidence="1" id="KW-0812">Transmembrane</keyword>
<name>A0A1S1PA61_METEX</name>
<evidence type="ECO:0000313" key="3">
    <source>
        <dbReference type="Proteomes" id="UP000180215"/>
    </source>
</evidence>
<sequence>MERRAGSRLTLRATDLYAAQILPRLQIIRGRVLSKGAIMSLHIASAAGALIVTALGLSLLTCAAHMPEQMSPLPPAAISAHLAG</sequence>
<evidence type="ECO:0000313" key="2">
    <source>
        <dbReference type="EMBL" id="OHV17885.1"/>
    </source>
</evidence>
<reference evidence="2 3" key="1">
    <citation type="submission" date="2016-10" db="EMBL/GenBank/DDBJ databases">
        <title>Draft genome sequence of Methylobacterium extorquens CP3, a seed endophyte of Crotalaria pumila with plant growth-promoting and metal tolerance properties.</title>
        <authorList>
            <person name="Sanchez-Lopez A.S."/>
            <person name="Van Hamme J.D."/>
            <person name="Thijs S."/>
            <person name="Mcammond B.M."/>
            <person name="Stevens V."/>
            <person name="Gonzalez-Chavez M.D.C."/>
            <person name="Vangronsveld J."/>
        </authorList>
    </citation>
    <scope>NUCLEOTIDE SEQUENCE [LARGE SCALE GENOMIC DNA]</scope>
    <source>
        <strain evidence="2 3">CP3</strain>
    </source>
</reference>